<keyword evidence="1" id="KW-1133">Transmembrane helix</keyword>
<name>A0ABV1KMY6_9BACL</name>
<comment type="caution">
    <text evidence="2">The sequence shown here is derived from an EMBL/GenBank/DDBJ whole genome shotgun (WGS) entry which is preliminary data.</text>
</comment>
<gene>
    <name evidence="2" type="ORF">QJS35_02700</name>
</gene>
<protein>
    <submittedName>
        <fullName evidence="2">Permease</fullName>
    </submittedName>
</protein>
<keyword evidence="3" id="KW-1185">Reference proteome</keyword>
<dbReference type="Proteomes" id="UP001493487">
    <property type="component" value="Unassembled WGS sequence"/>
</dbReference>
<accession>A0ABV1KMY6</accession>
<feature type="transmembrane region" description="Helical" evidence="1">
    <location>
        <begin position="164"/>
        <end position="184"/>
    </location>
</feature>
<evidence type="ECO:0000313" key="2">
    <source>
        <dbReference type="EMBL" id="MEQ4481300.1"/>
    </source>
</evidence>
<proteinExistence type="predicted"/>
<feature type="transmembrane region" description="Helical" evidence="1">
    <location>
        <begin position="130"/>
        <end position="152"/>
    </location>
</feature>
<dbReference type="RefSeq" id="WP_232182193.1">
    <property type="nucleotide sequence ID" value="NZ_JAIOAP010000001.1"/>
</dbReference>
<feature type="transmembrane region" description="Helical" evidence="1">
    <location>
        <begin position="21"/>
        <end position="43"/>
    </location>
</feature>
<dbReference type="EMBL" id="JASKHM010000001">
    <property type="protein sequence ID" value="MEQ4481300.1"/>
    <property type="molecule type" value="Genomic_DNA"/>
</dbReference>
<feature type="transmembrane region" description="Helical" evidence="1">
    <location>
        <begin position="92"/>
        <end position="110"/>
    </location>
</feature>
<keyword evidence="1" id="KW-0812">Transmembrane</keyword>
<reference evidence="2 3" key="1">
    <citation type="journal article" date="2023" name="Genome Announc.">
        <title>Pan-Genome Analyses of the Genus Cohnella and Proposal of the Novel Species Cohnella silvisoli sp. nov., Isolated from Forest Soil.</title>
        <authorList>
            <person name="Wang C."/>
            <person name="Mao L."/>
            <person name="Bao G."/>
            <person name="Zhu H."/>
        </authorList>
    </citation>
    <scope>NUCLEOTIDE SEQUENCE [LARGE SCALE GENOMIC DNA]</scope>
    <source>
        <strain evidence="2 3">NL03-T5-1</strain>
    </source>
</reference>
<feature type="transmembrane region" description="Helical" evidence="1">
    <location>
        <begin position="63"/>
        <end position="80"/>
    </location>
</feature>
<evidence type="ECO:0000256" key="1">
    <source>
        <dbReference type="SAM" id="Phobius"/>
    </source>
</evidence>
<evidence type="ECO:0000313" key="3">
    <source>
        <dbReference type="Proteomes" id="UP001493487"/>
    </source>
</evidence>
<sequence length="191" mass="20053">MFAGHFGLAAGVRAKAPEVPLWALMLATQLLDVAFVPLLLTGAETMDDKGGSGYGELVIHADYSHSLLGALIIAFLAGLLAKRIWGGKAGRIIGAVVFSHWILDLVVHRADMPLLPGNLGDLPLLGFGAWRFEGASIALELILLAAGFVMYARSVLRKSSDGRGMNAAILSSAVLGTLLLFSLVTDVAGLF</sequence>
<organism evidence="2 3">
    <name type="scientific">Cohnella silvisoli</name>
    <dbReference type="NCBI Taxonomy" id="2873699"/>
    <lineage>
        <taxon>Bacteria</taxon>
        <taxon>Bacillati</taxon>
        <taxon>Bacillota</taxon>
        <taxon>Bacilli</taxon>
        <taxon>Bacillales</taxon>
        <taxon>Paenibacillaceae</taxon>
        <taxon>Cohnella</taxon>
    </lineage>
</organism>
<keyword evidence="1" id="KW-0472">Membrane</keyword>